<sequence length="368" mass="41148">MEVANVVASIVSAFGNGRDLFLRMVGKKSKKRGREPTLSEQEAWLRDSLDRRPQQIRDSYHSNVARFGHRFEVGDSTAHSSLAHTLLVLNSGLINLINHVLHRESKYDPTTSKALFDLSEAAATDTIAALSQLSLRMANQSALNLRTVPSPRAKDPGDSKAKQKKRPGATPLVRGAWVRPKSSSVVSASSSKTGKSRPAHERSKSEADLPTVSKKSISKPRSRTPSPDKPENALPDKRRRRRHHRCPEEERSMLLVPPDTFLPLEQTQANVDAPPLRPPKIPLHTRPTPTRRPRPPSAATFMTTSTKIGEIPERHLVHDLPTHIGQHAPLVQYIPEEPQVSREKKPKKIRRGFKFWKKGERPIPVSAY</sequence>
<feature type="region of interest" description="Disordered" evidence="1">
    <location>
        <begin position="144"/>
        <end position="254"/>
    </location>
</feature>
<feature type="compositionally biased region" description="Basic and acidic residues" evidence="1">
    <location>
        <begin position="198"/>
        <end position="207"/>
    </location>
</feature>
<dbReference type="eggNOG" id="ENOG502SMYH">
    <property type="taxonomic scope" value="Eukaryota"/>
</dbReference>
<dbReference type="InParanoid" id="W2RKH4"/>
<evidence type="ECO:0000256" key="1">
    <source>
        <dbReference type="SAM" id="MobiDB-lite"/>
    </source>
</evidence>
<protein>
    <submittedName>
        <fullName evidence="2">Uncharacterized protein</fullName>
    </submittedName>
</protein>
<dbReference type="HOGENOM" id="CLU_035616_0_0_1"/>
<gene>
    <name evidence="2" type="ORF">HMPREF1541_07817</name>
</gene>
<evidence type="ECO:0000313" key="2">
    <source>
        <dbReference type="EMBL" id="ETN36830.1"/>
    </source>
</evidence>
<feature type="region of interest" description="Disordered" evidence="1">
    <location>
        <begin position="270"/>
        <end position="299"/>
    </location>
</feature>
<accession>W2RKH4</accession>
<organism evidence="2 3">
    <name type="scientific">Cyphellophora europaea (strain CBS 101466)</name>
    <name type="common">Phialophora europaea</name>
    <dbReference type="NCBI Taxonomy" id="1220924"/>
    <lineage>
        <taxon>Eukaryota</taxon>
        <taxon>Fungi</taxon>
        <taxon>Dikarya</taxon>
        <taxon>Ascomycota</taxon>
        <taxon>Pezizomycotina</taxon>
        <taxon>Eurotiomycetes</taxon>
        <taxon>Chaetothyriomycetidae</taxon>
        <taxon>Chaetothyriales</taxon>
        <taxon>Cyphellophoraceae</taxon>
        <taxon>Cyphellophora</taxon>
    </lineage>
</organism>
<dbReference type="GeneID" id="19975156"/>
<dbReference type="VEuPathDB" id="FungiDB:HMPREF1541_07817"/>
<dbReference type="AlphaFoldDB" id="W2RKH4"/>
<name>W2RKH4_CYPE1</name>
<dbReference type="RefSeq" id="XP_008720362.1">
    <property type="nucleotide sequence ID" value="XM_008722140.1"/>
</dbReference>
<reference evidence="2 3" key="1">
    <citation type="submission" date="2013-03" db="EMBL/GenBank/DDBJ databases">
        <title>The Genome Sequence of Phialophora europaea CBS 101466.</title>
        <authorList>
            <consortium name="The Broad Institute Genomics Platform"/>
            <person name="Cuomo C."/>
            <person name="de Hoog S."/>
            <person name="Gorbushina A."/>
            <person name="Walker B."/>
            <person name="Young S.K."/>
            <person name="Zeng Q."/>
            <person name="Gargeya S."/>
            <person name="Fitzgerald M."/>
            <person name="Haas B."/>
            <person name="Abouelleil A."/>
            <person name="Allen A.W."/>
            <person name="Alvarado L."/>
            <person name="Arachchi H.M."/>
            <person name="Berlin A.M."/>
            <person name="Chapman S.B."/>
            <person name="Gainer-Dewar J."/>
            <person name="Goldberg J."/>
            <person name="Griggs A."/>
            <person name="Gujja S."/>
            <person name="Hansen M."/>
            <person name="Howarth C."/>
            <person name="Imamovic A."/>
            <person name="Ireland A."/>
            <person name="Larimer J."/>
            <person name="McCowan C."/>
            <person name="Murphy C."/>
            <person name="Pearson M."/>
            <person name="Poon T.W."/>
            <person name="Priest M."/>
            <person name="Roberts A."/>
            <person name="Saif S."/>
            <person name="Shea T."/>
            <person name="Sisk P."/>
            <person name="Sykes S."/>
            <person name="Wortman J."/>
            <person name="Nusbaum C."/>
            <person name="Birren B."/>
        </authorList>
    </citation>
    <scope>NUCLEOTIDE SEQUENCE [LARGE SCALE GENOMIC DNA]</scope>
    <source>
        <strain evidence="2 3">CBS 101466</strain>
    </source>
</reference>
<keyword evidence="3" id="KW-1185">Reference proteome</keyword>
<dbReference type="OrthoDB" id="5226911at2759"/>
<feature type="compositionally biased region" description="Low complexity" evidence="1">
    <location>
        <begin position="182"/>
        <end position="191"/>
    </location>
</feature>
<proteinExistence type="predicted"/>
<dbReference type="STRING" id="1220924.W2RKH4"/>
<dbReference type="EMBL" id="KB822724">
    <property type="protein sequence ID" value="ETN36830.1"/>
    <property type="molecule type" value="Genomic_DNA"/>
</dbReference>
<feature type="compositionally biased region" description="Basic and acidic residues" evidence="1">
    <location>
        <begin position="226"/>
        <end position="236"/>
    </location>
</feature>
<evidence type="ECO:0000313" key="3">
    <source>
        <dbReference type="Proteomes" id="UP000030752"/>
    </source>
</evidence>
<dbReference type="Proteomes" id="UP000030752">
    <property type="component" value="Unassembled WGS sequence"/>
</dbReference>
<feature type="compositionally biased region" description="Basic and acidic residues" evidence="1">
    <location>
        <begin position="152"/>
        <end position="161"/>
    </location>
</feature>